<dbReference type="Gene3D" id="2.40.420.20">
    <property type="match status" value="1"/>
</dbReference>
<evidence type="ECO:0000313" key="9">
    <source>
        <dbReference type="Proteomes" id="UP000253769"/>
    </source>
</evidence>
<feature type="domain" description="Multidrug resistance protein MdtA-like alpha-helical hairpin" evidence="4">
    <location>
        <begin position="113"/>
        <end position="179"/>
    </location>
</feature>
<gene>
    <name evidence="8" type="ORF">DV711_02690</name>
</gene>
<proteinExistence type="inferred from homology"/>
<dbReference type="GO" id="GO:0005886">
    <property type="term" value="C:plasma membrane"/>
    <property type="evidence" value="ECO:0007669"/>
    <property type="project" value="TreeGrafter"/>
</dbReference>
<dbReference type="RefSeq" id="WP_114694101.1">
    <property type="nucleotide sequence ID" value="NZ_QQOH01000001.1"/>
</dbReference>
<dbReference type="InterPro" id="IPR058627">
    <property type="entry name" value="MdtA-like_C"/>
</dbReference>
<keyword evidence="9" id="KW-1185">Reference proteome</keyword>
<dbReference type="GO" id="GO:0030313">
    <property type="term" value="C:cell envelope"/>
    <property type="evidence" value="ECO:0007669"/>
    <property type="project" value="UniProtKB-SubCell"/>
</dbReference>
<comment type="subcellular location">
    <subcellularLocation>
        <location evidence="1">Cell inner membrane</location>
        <topology evidence="1">Lipid-anchor</topology>
    </subcellularLocation>
</comment>
<dbReference type="Proteomes" id="UP000253769">
    <property type="component" value="Unassembled WGS sequence"/>
</dbReference>
<evidence type="ECO:0000259" key="5">
    <source>
        <dbReference type="Pfam" id="PF25917"/>
    </source>
</evidence>
<dbReference type="EMBL" id="QQOH01000001">
    <property type="protein sequence ID" value="RDE24514.1"/>
    <property type="molecule type" value="Genomic_DNA"/>
</dbReference>
<dbReference type="PANTHER" id="PTHR30158">
    <property type="entry name" value="ACRA/E-RELATED COMPONENT OF DRUG EFFLUX TRANSPORTER"/>
    <property type="match status" value="1"/>
</dbReference>
<feature type="domain" description="Multidrug resistance protein MdtA-like beta-barrel" evidence="6">
    <location>
        <begin position="216"/>
        <end position="303"/>
    </location>
</feature>
<feature type="domain" description="Multidrug resistance protein MdtA-like barrel-sandwich hybrid" evidence="5">
    <location>
        <begin position="70"/>
        <end position="206"/>
    </location>
</feature>
<dbReference type="Pfam" id="PF25917">
    <property type="entry name" value="BSH_RND"/>
    <property type="match status" value="1"/>
</dbReference>
<feature type="signal peptide" evidence="3">
    <location>
        <begin position="1"/>
        <end position="28"/>
    </location>
</feature>
<sequence length="394" mass="42577">MKKTALFSMLIIAGMVSVQQFSPSLAVAEDSASEAQSSPQGPIPVTVEAVQADSEVVTQDLPGRVSAYRLAQVRARVTGIIEKRVFDEGTHVDAGEVLFKIEDRTLKATHRARKADVANAVAAYNLSQQTLKRYKQLLSMGAVSRQEYDTNAAQSQQSKAQVEQAKANLEIAKINLDYATVTAPISGRIDKALVTEGALTSAESTQLANIEQIDKVYIDFTRTSADVIRIRQAMNAGLISGPDDKNIEINLGDGTIYPEKGQLEFSSMEVDEATGAISLRAVVDNPDFVLLPGMFVRVKVPVATTNNVIKVPQKAVNITPKGPEVYMVKDSKLVPVKIELGPMTGEYWFVRSGLNHGDRVVVSDTSILKTMAGAQFVGMTSAEMQDAGMTAKQQ</sequence>
<dbReference type="InterPro" id="IPR058624">
    <property type="entry name" value="MdtA-like_HH"/>
</dbReference>
<dbReference type="Pfam" id="PF25876">
    <property type="entry name" value="HH_MFP_RND"/>
    <property type="match status" value="1"/>
</dbReference>
<dbReference type="NCBIfam" id="TIGR01730">
    <property type="entry name" value="RND_mfp"/>
    <property type="match status" value="1"/>
</dbReference>
<organism evidence="8 9">
    <name type="scientific">Motiliproteus coralliicola</name>
    <dbReference type="NCBI Taxonomy" id="2283196"/>
    <lineage>
        <taxon>Bacteria</taxon>
        <taxon>Pseudomonadati</taxon>
        <taxon>Pseudomonadota</taxon>
        <taxon>Gammaproteobacteria</taxon>
        <taxon>Oceanospirillales</taxon>
        <taxon>Oceanospirillaceae</taxon>
        <taxon>Motiliproteus</taxon>
    </lineage>
</organism>
<keyword evidence="3" id="KW-0732">Signal</keyword>
<dbReference type="GO" id="GO:0022857">
    <property type="term" value="F:transmembrane transporter activity"/>
    <property type="evidence" value="ECO:0007669"/>
    <property type="project" value="InterPro"/>
</dbReference>
<dbReference type="Gene3D" id="2.40.50.100">
    <property type="match status" value="1"/>
</dbReference>
<dbReference type="Pfam" id="PF25967">
    <property type="entry name" value="RND-MFP_C"/>
    <property type="match status" value="1"/>
</dbReference>
<dbReference type="PANTHER" id="PTHR30158:SF24">
    <property type="entry name" value="HLYD FAMILY SECRETION PROTEIN"/>
    <property type="match status" value="1"/>
</dbReference>
<comment type="caution">
    <text evidence="8">The sequence shown here is derived from an EMBL/GenBank/DDBJ whole genome shotgun (WGS) entry which is preliminary data.</text>
</comment>
<evidence type="ECO:0000256" key="1">
    <source>
        <dbReference type="ARBA" id="ARBA00004519"/>
    </source>
</evidence>
<dbReference type="Gene3D" id="2.40.30.170">
    <property type="match status" value="1"/>
</dbReference>
<name>A0A369WVD9_9GAMM</name>
<dbReference type="InterPro" id="IPR058626">
    <property type="entry name" value="MdtA-like_b-barrel"/>
</dbReference>
<dbReference type="GO" id="GO:0046677">
    <property type="term" value="P:response to antibiotic"/>
    <property type="evidence" value="ECO:0007669"/>
    <property type="project" value="TreeGrafter"/>
</dbReference>
<evidence type="ECO:0000259" key="4">
    <source>
        <dbReference type="Pfam" id="PF25876"/>
    </source>
</evidence>
<evidence type="ECO:0000259" key="7">
    <source>
        <dbReference type="Pfam" id="PF25967"/>
    </source>
</evidence>
<dbReference type="InterPro" id="IPR006143">
    <property type="entry name" value="RND_pump_MFP"/>
</dbReference>
<dbReference type="AlphaFoldDB" id="A0A369WVD9"/>
<reference evidence="8 9" key="1">
    <citation type="submission" date="2018-07" db="EMBL/GenBank/DDBJ databases">
        <title>Motiliproteus coralliicola sp. nov., a bacterium isolated from Coral.</title>
        <authorList>
            <person name="Wang G."/>
        </authorList>
    </citation>
    <scope>NUCLEOTIDE SEQUENCE [LARGE SCALE GENOMIC DNA]</scope>
    <source>
        <strain evidence="8 9">C34</strain>
    </source>
</reference>
<evidence type="ECO:0000313" key="8">
    <source>
        <dbReference type="EMBL" id="RDE24514.1"/>
    </source>
</evidence>
<accession>A0A369WVD9</accession>
<dbReference type="SUPFAM" id="SSF111369">
    <property type="entry name" value="HlyD-like secretion proteins"/>
    <property type="match status" value="1"/>
</dbReference>
<dbReference type="InterPro" id="IPR058625">
    <property type="entry name" value="MdtA-like_BSH"/>
</dbReference>
<evidence type="ECO:0000256" key="3">
    <source>
        <dbReference type="SAM" id="SignalP"/>
    </source>
</evidence>
<feature type="domain" description="Multidrug resistance protein MdtA-like C-terminal permuted SH3" evidence="7">
    <location>
        <begin position="307"/>
        <end position="364"/>
    </location>
</feature>
<protein>
    <submittedName>
        <fullName evidence="8">Efflux RND transporter periplasmic adaptor subunit</fullName>
    </submittedName>
</protein>
<dbReference type="OrthoDB" id="9800613at2"/>
<feature type="chain" id="PRO_5016571361" evidence="3">
    <location>
        <begin position="29"/>
        <end position="394"/>
    </location>
</feature>
<evidence type="ECO:0000259" key="6">
    <source>
        <dbReference type="Pfam" id="PF25944"/>
    </source>
</evidence>
<evidence type="ECO:0000256" key="2">
    <source>
        <dbReference type="ARBA" id="ARBA00009477"/>
    </source>
</evidence>
<dbReference type="Pfam" id="PF25944">
    <property type="entry name" value="Beta-barrel_RND"/>
    <property type="match status" value="1"/>
</dbReference>
<dbReference type="Gene3D" id="1.10.287.470">
    <property type="entry name" value="Helix hairpin bin"/>
    <property type="match status" value="1"/>
</dbReference>
<comment type="similarity">
    <text evidence="2">Belongs to the membrane fusion protein (MFP) (TC 8.A.1) family.</text>
</comment>